<dbReference type="InterPro" id="IPR006664">
    <property type="entry name" value="OMP_bac"/>
</dbReference>
<dbReference type="PROSITE" id="PS51123">
    <property type="entry name" value="OMPA_2"/>
    <property type="match status" value="1"/>
</dbReference>
<evidence type="ECO:0000256" key="9">
    <source>
        <dbReference type="PROSITE-ProRule" id="PRU00473"/>
    </source>
</evidence>
<name>A0A8J8G9L9_9FLAO</name>
<evidence type="ECO:0000256" key="4">
    <source>
        <dbReference type="ARBA" id="ARBA00022692"/>
    </source>
</evidence>
<evidence type="ECO:0000313" key="12">
    <source>
        <dbReference type="Proteomes" id="UP000610746"/>
    </source>
</evidence>
<dbReference type="Pfam" id="PF00691">
    <property type="entry name" value="OmpA"/>
    <property type="match status" value="1"/>
</dbReference>
<dbReference type="SUPFAM" id="SSF49478">
    <property type="entry name" value="Cna protein B-type domain"/>
    <property type="match status" value="1"/>
</dbReference>
<organism evidence="11 12">
    <name type="scientific">Frigoriflavimonas asaccharolytica</name>
    <dbReference type="NCBI Taxonomy" id="2735899"/>
    <lineage>
        <taxon>Bacteria</taxon>
        <taxon>Pseudomonadati</taxon>
        <taxon>Bacteroidota</taxon>
        <taxon>Flavobacteriia</taxon>
        <taxon>Flavobacteriales</taxon>
        <taxon>Weeksellaceae</taxon>
        <taxon>Frigoriflavimonas</taxon>
    </lineage>
</organism>
<dbReference type="Gene3D" id="2.60.40.10">
    <property type="entry name" value="Immunoglobulins"/>
    <property type="match status" value="1"/>
</dbReference>
<reference evidence="11" key="1">
    <citation type="submission" date="2020-05" db="EMBL/GenBank/DDBJ databases">
        <title>Genomic Encyclopedia of Type Strains, Phase IV (KMG-V): Genome sequencing to study the core and pangenomes of soil and plant-associated prokaryotes.</title>
        <authorList>
            <person name="Whitman W."/>
        </authorList>
    </citation>
    <scope>NUCLEOTIDE SEQUENCE</scope>
    <source>
        <strain evidence="11">16F</strain>
    </source>
</reference>
<dbReference type="SUPFAM" id="SSF103088">
    <property type="entry name" value="OmpA-like"/>
    <property type="match status" value="1"/>
</dbReference>
<dbReference type="PRINTS" id="PR01021">
    <property type="entry name" value="OMPADOMAIN"/>
</dbReference>
<dbReference type="AlphaFoldDB" id="A0A8J8G9L9"/>
<keyword evidence="4" id="KW-0812">Transmembrane</keyword>
<dbReference type="Gene3D" id="2.60.40.1120">
    <property type="entry name" value="Carboxypeptidase-like, regulatory domain"/>
    <property type="match status" value="1"/>
</dbReference>
<gene>
    <name evidence="11" type="ORF">HNQ03_000574</name>
</gene>
<keyword evidence="2" id="KW-0813">Transport</keyword>
<protein>
    <submittedName>
        <fullName evidence="11">Outer membrane protein OmpA-like peptidoglycan-associated protein</fullName>
    </submittedName>
</protein>
<dbReference type="Proteomes" id="UP000610746">
    <property type="component" value="Unassembled WGS sequence"/>
</dbReference>
<evidence type="ECO:0000256" key="3">
    <source>
        <dbReference type="ARBA" id="ARBA00022452"/>
    </source>
</evidence>
<dbReference type="InterPro" id="IPR036737">
    <property type="entry name" value="OmpA-like_sf"/>
</dbReference>
<keyword evidence="8" id="KW-0998">Cell outer membrane</keyword>
<dbReference type="InterPro" id="IPR011250">
    <property type="entry name" value="OMP/PagP_B-barrel"/>
</dbReference>
<dbReference type="SUPFAM" id="SSF49464">
    <property type="entry name" value="Carboxypeptidase regulatory domain-like"/>
    <property type="match status" value="1"/>
</dbReference>
<dbReference type="InterPro" id="IPR008969">
    <property type="entry name" value="CarboxyPept-like_regulatory"/>
</dbReference>
<feature type="domain" description="OmpA-like" evidence="10">
    <location>
        <begin position="476"/>
        <end position="598"/>
    </location>
</feature>
<evidence type="ECO:0000256" key="6">
    <source>
        <dbReference type="ARBA" id="ARBA00023114"/>
    </source>
</evidence>
<keyword evidence="7 9" id="KW-0472">Membrane</keyword>
<dbReference type="PANTHER" id="PTHR30329:SF21">
    <property type="entry name" value="LIPOPROTEIN YIAD-RELATED"/>
    <property type="match status" value="1"/>
</dbReference>
<keyword evidence="12" id="KW-1185">Reference proteome</keyword>
<evidence type="ECO:0000259" key="10">
    <source>
        <dbReference type="PROSITE" id="PS51123"/>
    </source>
</evidence>
<comment type="subcellular location">
    <subcellularLocation>
        <location evidence="1">Cell outer membrane</location>
        <topology evidence="1">Multi-pass membrane protein</topology>
    </subcellularLocation>
</comment>
<dbReference type="InterPro" id="IPR013783">
    <property type="entry name" value="Ig-like_fold"/>
</dbReference>
<dbReference type="CDD" id="cd07185">
    <property type="entry name" value="OmpA_C-like"/>
    <property type="match status" value="1"/>
</dbReference>
<dbReference type="Pfam" id="PF17802">
    <property type="entry name" value="SpaA"/>
    <property type="match status" value="1"/>
</dbReference>
<evidence type="ECO:0000313" key="11">
    <source>
        <dbReference type="EMBL" id="NRS91507.1"/>
    </source>
</evidence>
<dbReference type="GO" id="GO:0046930">
    <property type="term" value="C:pore complex"/>
    <property type="evidence" value="ECO:0007669"/>
    <property type="project" value="UniProtKB-KW"/>
</dbReference>
<keyword evidence="6" id="KW-0626">Porin</keyword>
<evidence type="ECO:0000256" key="8">
    <source>
        <dbReference type="ARBA" id="ARBA00023237"/>
    </source>
</evidence>
<dbReference type="PANTHER" id="PTHR30329">
    <property type="entry name" value="STATOR ELEMENT OF FLAGELLAR MOTOR COMPLEX"/>
    <property type="match status" value="1"/>
</dbReference>
<keyword evidence="3" id="KW-1134">Transmembrane beta strand</keyword>
<dbReference type="GO" id="GO:0009279">
    <property type="term" value="C:cell outer membrane"/>
    <property type="evidence" value="ECO:0007669"/>
    <property type="project" value="UniProtKB-SubCell"/>
</dbReference>
<keyword evidence="5" id="KW-0406">Ion transport</keyword>
<comment type="caution">
    <text evidence="11">The sequence shown here is derived from an EMBL/GenBank/DDBJ whole genome shotgun (WGS) entry which is preliminary data.</text>
</comment>
<dbReference type="InterPro" id="IPR050330">
    <property type="entry name" value="Bact_OuterMem_StrucFunc"/>
</dbReference>
<dbReference type="InterPro" id="IPR041033">
    <property type="entry name" value="SpaA_PFL_dom_1"/>
</dbReference>
<proteinExistence type="predicted"/>
<evidence type="ECO:0000256" key="1">
    <source>
        <dbReference type="ARBA" id="ARBA00004571"/>
    </source>
</evidence>
<evidence type="ECO:0000256" key="7">
    <source>
        <dbReference type="ARBA" id="ARBA00023136"/>
    </source>
</evidence>
<dbReference type="InterPro" id="IPR006665">
    <property type="entry name" value="OmpA-like"/>
</dbReference>
<dbReference type="RefSeq" id="WP_173778132.1">
    <property type="nucleotide sequence ID" value="NZ_JABSNO010000003.1"/>
</dbReference>
<dbReference type="EMBL" id="JABSNO010000003">
    <property type="protein sequence ID" value="NRS91507.1"/>
    <property type="molecule type" value="Genomic_DNA"/>
</dbReference>
<dbReference type="GO" id="GO:0006811">
    <property type="term" value="P:monoatomic ion transport"/>
    <property type="evidence" value="ECO:0007669"/>
    <property type="project" value="UniProtKB-KW"/>
</dbReference>
<evidence type="ECO:0000256" key="5">
    <source>
        <dbReference type="ARBA" id="ARBA00023065"/>
    </source>
</evidence>
<dbReference type="Gene3D" id="3.30.1330.60">
    <property type="entry name" value="OmpA-like domain"/>
    <property type="match status" value="1"/>
</dbReference>
<dbReference type="GO" id="GO:0015288">
    <property type="term" value="F:porin activity"/>
    <property type="evidence" value="ECO:0007669"/>
    <property type="project" value="UniProtKB-KW"/>
</dbReference>
<sequence>MKTKQTLLFLSLILLWSIQIKSNIRNTELIFSENHSKMMSIKQDTIIKPDLPATTNYFQIGANIGYDIPTVKNHLAYAEIQNGLKFGVNLNYYWKYFGVGFDVDYFQNNMKNLYPTTNLKFGATSLTNLQNTEGKISRLFFGVGPSFKTNEAKKISAELYGRVGLSNITGGELLLRDNTANVTLNKYNGFDSKSLLTFKGGLNVMFNIQEDVALSIGGYYIKHQKTTELLSGSSYTAYREFNDVNNTNVVTDNVKFRNSECNCDFDSYGVTLGLNYRFGIKKKQIEPEPLIEIPKSQDNTIIVNTFDKITKEFLAGVKVNLFDSTGEPIGEETTDGSGSVTFKNLPYDTYTINSAFYGEPLEVTTVDSAEFDKNPIVRKNIYYTQNHIIVRGNITDCKTKLPLKNALIYAESNSPEYNKTAKSDANGNFTMILQNNLRYRIYASKELYFSEIKEITTSKTVGGSVYMELNICADNAGCGNKVTLNKIYYDFDKATLRIEAYPELNKLLQFLKDNPNANVELSSHTDARGSDEYNQRLSNERAKSVVDYLITNGITKSRLIAIGMGEKAILNQCINGAKCTDAEHEVNRRTEMKVICPDQKK</sequence>
<evidence type="ECO:0000256" key="2">
    <source>
        <dbReference type="ARBA" id="ARBA00022448"/>
    </source>
</evidence>
<dbReference type="SUPFAM" id="SSF56925">
    <property type="entry name" value="OMPA-like"/>
    <property type="match status" value="1"/>
</dbReference>
<accession>A0A8J8G9L9</accession>